<sequence>NFLKLLLLVTLIAFFSVPSLEARKRGRKKVTNTGANLGNPPLQVDLKRLEDLVDQKIKEVFEAQKKSDKAFKEYNPKLEKVTHAALKAYNNFQRKFRFLFFRKKIQEKIFKEFKEAEKKADEAKDEGLDAQLQLNKAISEARLEIQKFENALNSEKKKAESDQDKNKENKIKQKIHELKGLNKTFENEIEKNEEKNKKIHQQYQSHLNALHTQDKANTAEKTAEHARKKANQDPKNAIFETIAKTAEEDFRNTQLDAYHKYWNLIRDEDKKYLQIIKEIILSIRDQSFLMITTWALSCILYFVLFNSLIYNNILPPVIDYLSIDVQGFKTKGTWLQELYQAYTSEIHQKNYPFLSAFFGVFPVSLGLLLALKPKDPSASSSSGAGAASTPGTPVPPIVPVAASTSGTPVPPIVPVAAFTPGTPVPAAKYTLAELIWKISRLINFLLSYFGFWFIAQGVAEKRLTHFKLFSGDGSMKDTSLKPSMPISNLLFSAISLMLFYKDNYLPGLPSFLRDLFGLSEPENKRLFLISCCPKISFPKRFLVSFSF</sequence>
<keyword evidence="3" id="KW-0732">Signal</keyword>
<accession>A0A098VRN3</accession>
<keyword evidence="2" id="KW-1133">Transmembrane helix</keyword>
<keyword evidence="5" id="KW-1185">Reference proteome</keyword>
<feature type="chain" id="PRO_5001950611" evidence="3">
    <location>
        <begin position="23"/>
        <end position="547"/>
    </location>
</feature>
<proteinExistence type="predicted"/>
<comment type="caution">
    <text evidence="4">The sequence shown here is derived from an EMBL/GenBank/DDBJ whole genome shotgun (WGS) entry which is preliminary data.</text>
</comment>
<dbReference type="RefSeq" id="XP_013238154.1">
    <property type="nucleotide sequence ID" value="XM_013382700.1"/>
</dbReference>
<protein>
    <submittedName>
        <fullName evidence="4">Uncharacterized protein</fullName>
    </submittedName>
</protein>
<evidence type="ECO:0000313" key="4">
    <source>
        <dbReference type="EMBL" id="KGG51718.1"/>
    </source>
</evidence>
<feature type="region of interest" description="Disordered" evidence="1">
    <location>
        <begin position="154"/>
        <end position="175"/>
    </location>
</feature>
<feature type="transmembrane region" description="Helical" evidence="2">
    <location>
        <begin position="288"/>
        <end position="310"/>
    </location>
</feature>
<dbReference type="HOGENOM" id="CLU_498381_0_0_1"/>
<feature type="transmembrane region" description="Helical" evidence="2">
    <location>
        <begin position="441"/>
        <end position="459"/>
    </location>
</feature>
<organism evidence="4 5">
    <name type="scientific">Mitosporidium daphniae</name>
    <dbReference type="NCBI Taxonomy" id="1485682"/>
    <lineage>
        <taxon>Eukaryota</taxon>
        <taxon>Fungi</taxon>
        <taxon>Fungi incertae sedis</taxon>
        <taxon>Microsporidia</taxon>
        <taxon>Mitosporidium</taxon>
    </lineage>
</organism>
<dbReference type="AlphaFoldDB" id="A0A098VRN3"/>
<dbReference type="Proteomes" id="UP000029725">
    <property type="component" value="Unassembled WGS sequence"/>
</dbReference>
<keyword evidence="2" id="KW-0812">Transmembrane</keyword>
<dbReference type="EMBL" id="JMKJ01000214">
    <property type="protein sequence ID" value="KGG51718.1"/>
    <property type="molecule type" value="Genomic_DNA"/>
</dbReference>
<dbReference type="GeneID" id="25259396"/>
<evidence type="ECO:0000313" key="5">
    <source>
        <dbReference type="Proteomes" id="UP000029725"/>
    </source>
</evidence>
<feature type="transmembrane region" description="Helical" evidence="2">
    <location>
        <begin position="351"/>
        <end position="371"/>
    </location>
</feature>
<reference evidence="4 5" key="1">
    <citation type="submission" date="2014-04" db="EMBL/GenBank/DDBJ databases">
        <title>A new species of microsporidia sheds light on the evolution of extreme parasitism.</title>
        <authorList>
            <person name="Haag K.L."/>
            <person name="James T.Y."/>
            <person name="Larsson R."/>
            <person name="Schaer T.M."/>
            <person name="Refardt D."/>
            <person name="Pombert J.-F."/>
            <person name="Ebert D."/>
        </authorList>
    </citation>
    <scope>NUCLEOTIDE SEQUENCE [LARGE SCALE GENOMIC DNA]</scope>
    <source>
        <strain evidence="4 5">UGP3</strain>
        <tissue evidence="4">Spores</tissue>
    </source>
</reference>
<dbReference type="VEuPathDB" id="MicrosporidiaDB:DI09_293p10"/>
<name>A0A098VRN3_9MICR</name>
<feature type="non-terminal residue" evidence="4">
    <location>
        <position position="1"/>
    </location>
</feature>
<feature type="signal peptide" evidence="3">
    <location>
        <begin position="1"/>
        <end position="22"/>
    </location>
</feature>
<gene>
    <name evidence="4" type="ORF">DI09_293p10</name>
</gene>
<evidence type="ECO:0000256" key="1">
    <source>
        <dbReference type="SAM" id="MobiDB-lite"/>
    </source>
</evidence>
<evidence type="ECO:0000256" key="3">
    <source>
        <dbReference type="SAM" id="SignalP"/>
    </source>
</evidence>
<keyword evidence="2" id="KW-0472">Membrane</keyword>
<evidence type="ECO:0000256" key="2">
    <source>
        <dbReference type="SAM" id="Phobius"/>
    </source>
</evidence>